<evidence type="ECO:0000256" key="1">
    <source>
        <dbReference type="SAM" id="MobiDB-lite"/>
    </source>
</evidence>
<dbReference type="OrthoDB" id="5565075at2759"/>
<protein>
    <submittedName>
        <fullName evidence="2">Uncharacterized protein</fullName>
    </submittedName>
</protein>
<dbReference type="Proteomes" id="UP000494165">
    <property type="component" value="Unassembled WGS sequence"/>
</dbReference>
<evidence type="ECO:0000313" key="2">
    <source>
        <dbReference type="EMBL" id="CAB3384436.1"/>
    </source>
</evidence>
<gene>
    <name evidence="2" type="ORF">CLODIP_2_CD09022</name>
</gene>
<evidence type="ECO:0000313" key="3">
    <source>
        <dbReference type="Proteomes" id="UP000494165"/>
    </source>
</evidence>
<sequence>MAGDSPQVLPPLNADAVILVYEIRSRVYPEAITAKKLCTDGSGICDEVAGDLFTITECDGVKTQVGIAIDSVLTHGSKSHRLRGFEIEAIARFTRPKAAQSLCPSAASSVKCRRPTTEHERHRSRLVTRSEGSQGPWTGLDWTVSCNKYTDTIQTPRKGVESLMERAKRTEVMSRGAQKR</sequence>
<organism evidence="2 3">
    <name type="scientific">Cloeon dipterum</name>
    <dbReference type="NCBI Taxonomy" id="197152"/>
    <lineage>
        <taxon>Eukaryota</taxon>
        <taxon>Metazoa</taxon>
        <taxon>Ecdysozoa</taxon>
        <taxon>Arthropoda</taxon>
        <taxon>Hexapoda</taxon>
        <taxon>Insecta</taxon>
        <taxon>Pterygota</taxon>
        <taxon>Palaeoptera</taxon>
        <taxon>Ephemeroptera</taxon>
        <taxon>Pisciforma</taxon>
        <taxon>Baetidae</taxon>
        <taxon>Cloeon</taxon>
    </lineage>
</organism>
<feature type="region of interest" description="Disordered" evidence="1">
    <location>
        <begin position="113"/>
        <end position="134"/>
    </location>
</feature>
<proteinExistence type="predicted"/>
<keyword evidence="3" id="KW-1185">Reference proteome</keyword>
<dbReference type="EMBL" id="CADEPI010000350">
    <property type="protein sequence ID" value="CAB3384436.1"/>
    <property type="molecule type" value="Genomic_DNA"/>
</dbReference>
<dbReference type="AlphaFoldDB" id="A0A8S1DL34"/>
<feature type="region of interest" description="Disordered" evidence="1">
    <location>
        <begin position="159"/>
        <end position="180"/>
    </location>
</feature>
<feature type="compositionally biased region" description="Basic and acidic residues" evidence="1">
    <location>
        <begin position="159"/>
        <end position="172"/>
    </location>
</feature>
<reference evidence="2 3" key="1">
    <citation type="submission" date="2020-04" db="EMBL/GenBank/DDBJ databases">
        <authorList>
            <person name="Alioto T."/>
            <person name="Alioto T."/>
            <person name="Gomez Garrido J."/>
        </authorList>
    </citation>
    <scope>NUCLEOTIDE SEQUENCE [LARGE SCALE GENOMIC DNA]</scope>
</reference>
<name>A0A8S1DL34_9INSE</name>
<accession>A0A8S1DL34</accession>
<comment type="caution">
    <text evidence="2">The sequence shown here is derived from an EMBL/GenBank/DDBJ whole genome shotgun (WGS) entry which is preliminary data.</text>
</comment>